<dbReference type="PANTHER" id="PTHR42988:SF2">
    <property type="entry name" value="CYCLIC NUCLEOTIDE PHOSPHODIESTERASE CBUA0032-RELATED"/>
    <property type="match status" value="1"/>
</dbReference>
<keyword evidence="1" id="KW-0479">Metal-binding</keyword>
<gene>
    <name evidence="6" type="ORF">DAMO_3059</name>
</gene>
<dbReference type="GO" id="GO:0046872">
    <property type="term" value="F:metal ion binding"/>
    <property type="evidence" value="ECO:0007669"/>
    <property type="project" value="UniProtKB-KW"/>
</dbReference>
<evidence type="ECO:0000259" key="5">
    <source>
        <dbReference type="Pfam" id="PF00149"/>
    </source>
</evidence>
<organism evidence="6 7">
    <name type="scientific">Methylomirabilis oxygeniifera</name>
    <dbReference type="NCBI Taxonomy" id="671143"/>
    <lineage>
        <taxon>Bacteria</taxon>
        <taxon>Candidatus Methylomirabilota</taxon>
        <taxon>Candidatus Methylomirabilia</taxon>
        <taxon>Candidatus Methylomirabilales</taxon>
        <taxon>Candidatus Methylomirabilaceae</taxon>
        <taxon>Candidatus Methylomirabilis</taxon>
    </lineage>
</organism>
<dbReference type="GO" id="GO:0016787">
    <property type="term" value="F:hydrolase activity"/>
    <property type="evidence" value="ECO:0007669"/>
    <property type="project" value="UniProtKB-KW"/>
</dbReference>
<evidence type="ECO:0000313" key="7">
    <source>
        <dbReference type="Proteomes" id="UP000006898"/>
    </source>
</evidence>
<proteinExistence type="inferred from homology"/>
<dbReference type="PANTHER" id="PTHR42988">
    <property type="entry name" value="PHOSPHOHYDROLASE"/>
    <property type="match status" value="1"/>
</dbReference>
<protein>
    <submittedName>
        <fullName evidence="6">Putative metallo-phosphoesterase (Modular protein)</fullName>
    </submittedName>
</protein>
<dbReference type="InterPro" id="IPR050884">
    <property type="entry name" value="CNP_phosphodiesterase-III"/>
</dbReference>
<dbReference type="InterPro" id="IPR029052">
    <property type="entry name" value="Metallo-depent_PP-like"/>
</dbReference>
<evidence type="ECO:0000256" key="2">
    <source>
        <dbReference type="ARBA" id="ARBA00022801"/>
    </source>
</evidence>
<dbReference type="KEGG" id="mox:DAMO_3059"/>
<dbReference type="Gene3D" id="3.60.21.10">
    <property type="match status" value="1"/>
</dbReference>
<dbReference type="Proteomes" id="UP000006898">
    <property type="component" value="Chromosome"/>
</dbReference>
<dbReference type="HOGENOM" id="CLU_052611_0_0_0"/>
<sequence>MIPGRTKSVDVDFMCEPLPYQNGRRSQYVFGVVVGRLRCAILILAYEQSRQNNTFRPPRAYRKGGGQTRGCRTCSSRKKWGACRCAWLRSRMARLMNGVFRVAHLSDLHLTSLVDVTIRDLLNKRALGYLSWRLRRRHEHVPAILDALRHDLSGLTPDHIVITGDLTHIGLPSEFQQAQQWLETLGAPTDVTIIPGNHDAYVRAPWDDTFALWTPYMTSDPGSQTGGQQAPGESFFPSVRVRGHVVLIGATSARPSAPFFATGSLGTAQMARLGDLLDLTRRQGLFRILLIHHPPLAAIVQWRKRLTDGAALISLLARHGVEMIIHGHAHRSYVGHIPSAHGEMSVIGVPSASARGANPERRAAYHVYEVRPLSHGWEVRTSVRNYSLNDRCFVAGTQRTTRMPGSVTDLLHTTIHPHRHAAQHGQRA</sequence>
<evidence type="ECO:0000256" key="3">
    <source>
        <dbReference type="ARBA" id="ARBA00023004"/>
    </source>
</evidence>
<comment type="similarity">
    <text evidence="4">Belongs to the cyclic nucleotide phosphodiesterase class-III family.</text>
</comment>
<accession>D5MML0</accession>
<dbReference type="Pfam" id="PF00149">
    <property type="entry name" value="Metallophos"/>
    <property type="match status" value="1"/>
</dbReference>
<reference evidence="6 7" key="1">
    <citation type="journal article" date="2010" name="Nature">
        <title>Nitrite-driven anaerobic methane oxidation by oxygenic bacteria.</title>
        <authorList>
            <person name="Ettwig K.F."/>
            <person name="Butler M.K."/>
            <person name="Le Paslier D."/>
            <person name="Pelletier E."/>
            <person name="Mangenot S."/>
            <person name="Kuypers M.M.M."/>
            <person name="Schreiber F."/>
            <person name="Dutilh B.E."/>
            <person name="Zedelius J."/>
            <person name="de Beer D."/>
            <person name="Gloerich J."/>
            <person name="Wessels H.J.C.T."/>
            <person name="van Allen T."/>
            <person name="Luesken F."/>
            <person name="Wu M."/>
            <person name="van de Pas-Schoonen K.T."/>
            <person name="Op den Camp H.J.M."/>
            <person name="Janssen-Megens E.M."/>
            <person name="Francoijs K-J."/>
            <person name="Stunnenberg H."/>
            <person name="Weissenbach J."/>
            <person name="Jetten M.S.M."/>
            <person name="Strous M."/>
        </authorList>
    </citation>
    <scope>NUCLEOTIDE SEQUENCE [LARGE SCALE GENOMIC DNA]</scope>
</reference>
<keyword evidence="3" id="KW-0408">Iron</keyword>
<dbReference type="AlphaFoldDB" id="D5MML0"/>
<evidence type="ECO:0000256" key="1">
    <source>
        <dbReference type="ARBA" id="ARBA00022723"/>
    </source>
</evidence>
<dbReference type="EMBL" id="FP565575">
    <property type="protein sequence ID" value="CBE70132.1"/>
    <property type="molecule type" value="Genomic_DNA"/>
</dbReference>
<dbReference type="STRING" id="671143.DAMO_3059"/>
<evidence type="ECO:0000313" key="6">
    <source>
        <dbReference type="EMBL" id="CBE70132.1"/>
    </source>
</evidence>
<keyword evidence="2" id="KW-0378">Hydrolase</keyword>
<dbReference type="SUPFAM" id="SSF56300">
    <property type="entry name" value="Metallo-dependent phosphatases"/>
    <property type="match status" value="1"/>
</dbReference>
<dbReference type="InterPro" id="IPR004843">
    <property type="entry name" value="Calcineurin-like_PHP"/>
</dbReference>
<name>D5MML0_METO1</name>
<feature type="domain" description="Calcineurin-like phosphoesterase" evidence="5">
    <location>
        <begin position="100"/>
        <end position="331"/>
    </location>
</feature>
<evidence type="ECO:0000256" key="4">
    <source>
        <dbReference type="ARBA" id="ARBA00025742"/>
    </source>
</evidence>
<dbReference type="eggNOG" id="COG1409">
    <property type="taxonomic scope" value="Bacteria"/>
</dbReference>